<dbReference type="Proteomes" id="UP000276215">
    <property type="component" value="Unassembled WGS sequence"/>
</dbReference>
<protein>
    <submittedName>
        <fullName evidence="1">Uncharacterized protein</fullName>
    </submittedName>
</protein>
<sequence length="53" mass="5456">MPTLVQPGSGWFVPTYAPHYRASGGGSGETELRQAVPPPCGVSGCDNLPRTVG</sequence>
<dbReference type="EMBL" id="ML120351">
    <property type="protein sequence ID" value="RPB06207.1"/>
    <property type="molecule type" value="Genomic_DNA"/>
</dbReference>
<accession>A0A3N4K6M3</accession>
<gene>
    <name evidence="1" type="ORF">L873DRAFT_1797175</name>
</gene>
<organism evidence="1 2">
    <name type="scientific">Choiromyces venosus 120613-1</name>
    <dbReference type="NCBI Taxonomy" id="1336337"/>
    <lineage>
        <taxon>Eukaryota</taxon>
        <taxon>Fungi</taxon>
        <taxon>Dikarya</taxon>
        <taxon>Ascomycota</taxon>
        <taxon>Pezizomycotina</taxon>
        <taxon>Pezizomycetes</taxon>
        <taxon>Pezizales</taxon>
        <taxon>Tuberaceae</taxon>
        <taxon>Choiromyces</taxon>
    </lineage>
</organism>
<reference evidence="1 2" key="1">
    <citation type="journal article" date="2018" name="Nat. Ecol. Evol.">
        <title>Pezizomycetes genomes reveal the molecular basis of ectomycorrhizal truffle lifestyle.</title>
        <authorList>
            <person name="Murat C."/>
            <person name="Payen T."/>
            <person name="Noel B."/>
            <person name="Kuo A."/>
            <person name="Morin E."/>
            <person name="Chen J."/>
            <person name="Kohler A."/>
            <person name="Krizsan K."/>
            <person name="Balestrini R."/>
            <person name="Da Silva C."/>
            <person name="Montanini B."/>
            <person name="Hainaut M."/>
            <person name="Levati E."/>
            <person name="Barry K.W."/>
            <person name="Belfiori B."/>
            <person name="Cichocki N."/>
            <person name="Clum A."/>
            <person name="Dockter R.B."/>
            <person name="Fauchery L."/>
            <person name="Guy J."/>
            <person name="Iotti M."/>
            <person name="Le Tacon F."/>
            <person name="Lindquist E.A."/>
            <person name="Lipzen A."/>
            <person name="Malagnac F."/>
            <person name="Mello A."/>
            <person name="Molinier V."/>
            <person name="Miyauchi S."/>
            <person name="Poulain J."/>
            <person name="Riccioni C."/>
            <person name="Rubini A."/>
            <person name="Sitrit Y."/>
            <person name="Splivallo R."/>
            <person name="Traeger S."/>
            <person name="Wang M."/>
            <person name="Zifcakova L."/>
            <person name="Wipf D."/>
            <person name="Zambonelli A."/>
            <person name="Paolocci F."/>
            <person name="Nowrousian M."/>
            <person name="Ottonello S."/>
            <person name="Baldrian P."/>
            <person name="Spatafora J.W."/>
            <person name="Henrissat B."/>
            <person name="Nagy L.G."/>
            <person name="Aury J.M."/>
            <person name="Wincker P."/>
            <person name="Grigoriev I.V."/>
            <person name="Bonfante P."/>
            <person name="Martin F.M."/>
        </authorList>
    </citation>
    <scope>NUCLEOTIDE SEQUENCE [LARGE SCALE GENOMIC DNA]</scope>
    <source>
        <strain evidence="1 2">120613-1</strain>
    </source>
</reference>
<dbReference type="AlphaFoldDB" id="A0A3N4K6M3"/>
<name>A0A3N4K6M3_9PEZI</name>
<evidence type="ECO:0000313" key="1">
    <source>
        <dbReference type="EMBL" id="RPB06207.1"/>
    </source>
</evidence>
<proteinExistence type="predicted"/>
<evidence type="ECO:0000313" key="2">
    <source>
        <dbReference type="Proteomes" id="UP000276215"/>
    </source>
</evidence>
<keyword evidence="2" id="KW-1185">Reference proteome</keyword>